<reference evidence="3" key="1">
    <citation type="journal article" date="2014" name="Int. J. Syst. Evol. Microbiol.">
        <title>Complete genome sequence of Corynebacterium casei LMG S-19264T (=DSM 44701T), isolated from a smear-ripened cheese.</title>
        <authorList>
            <consortium name="US DOE Joint Genome Institute (JGI-PGF)"/>
            <person name="Walter F."/>
            <person name="Albersmeier A."/>
            <person name="Kalinowski J."/>
            <person name="Ruckert C."/>
        </authorList>
    </citation>
    <scope>NUCLEOTIDE SEQUENCE</scope>
    <source>
        <strain evidence="3">JCM 19831</strain>
    </source>
</reference>
<proteinExistence type="predicted"/>
<keyword evidence="2" id="KW-0812">Transmembrane</keyword>
<comment type="caution">
    <text evidence="3">The sequence shown here is derived from an EMBL/GenBank/DDBJ whole genome shotgun (WGS) entry which is preliminary data.</text>
</comment>
<keyword evidence="2" id="KW-0472">Membrane</keyword>
<evidence type="ECO:0000313" key="3">
    <source>
        <dbReference type="EMBL" id="GGM44636.1"/>
    </source>
</evidence>
<evidence type="ECO:0000256" key="1">
    <source>
        <dbReference type="SAM" id="MobiDB-lite"/>
    </source>
</evidence>
<dbReference type="RefSeq" id="WP_190252630.1">
    <property type="nucleotide sequence ID" value="NZ_BMPI01000027.1"/>
</dbReference>
<evidence type="ECO:0000256" key="2">
    <source>
        <dbReference type="SAM" id="Phobius"/>
    </source>
</evidence>
<dbReference type="AlphaFoldDB" id="A0A917U0U2"/>
<feature type="region of interest" description="Disordered" evidence="1">
    <location>
        <begin position="197"/>
        <end position="227"/>
    </location>
</feature>
<name>A0A917U0U2_9ACTN</name>
<evidence type="ECO:0008006" key="5">
    <source>
        <dbReference type="Google" id="ProtNLM"/>
    </source>
</evidence>
<keyword evidence="2" id="KW-1133">Transmembrane helix</keyword>
<reference evidence="3" key="2">
    <citation type="submission" date="2020-09" db="EMBL/GenBank/DDBJ databases">
        <authorList>
            <person name="Sun Q."/>
            <person name="Ohkuma M."/>
        </authorList>
    </citation>
    <scope>NUCLEOTIDE SEQUENCE</scope>
    <source>
        <strain evidence="3">JCM 19831</strain>
    </source>
</reference>
<feature type="transmembrane region" description="Helical" evidence="2">
    <location>
        <begin position="172"/>
        <end position="192"/>
    </location>
</feature>
<protein>
    <recommendedName>
        <fullName evidence="5">DUF3592 domain-containing protein</fullName>
    </recommendedName>
</protein>
<organism evidence="3 4">
    <name type="scientific">Dactylosporangium sucinum</name>
    <dbReference type="NCBI Taxonomy" id="1424081"/>
    <lineage>
        <taxon>Bacteria</taxon>
        <taxon>Bacillati</taxon>
        <taxon>Actinomycetota</taxon>
        <taxon>Actinomycetes</taxon>
        <taxon>Micromonosporales</taxon>
        <taxon>Micromonosporaceae</taxon>
        <taxon>Dactylosporangium</taxon>
    </lineage>
</organism>
<sequence>MGFLRRHGLVSRAGALFLGLFTASAALAVVTRVAGVATGHAVAVGAVLWVVTFILASVLLPSLGDRYGLRFLGFLLAAALQFTVPAVLWSAVLAARGERTPATVVEVQVGPQQKVRHVYYGLVDESGRPIEGLLEQWPSAGEGAVGDRVVVVRDPDGLVGPRLPGEVADARVFWAVVPVLYLALVVVCMFLGRPPPPRVAAGPRPDRGPGPKNAKHTNRRRKRLSRG</sequence>
<keyword evidence="4" id="KW-1185">Reference proteome</keyword>
<dbReference type="Proteomes" id="UP000642070">
    <property type="component" value="Unassembled WGS sequence"/>
</dbReference>
<gene>
    <name evidence="3" type="ORF">GCM10007977_052800</name>
</gene>
<feature type="transmembrane region" description="Helical" evidence="2">
    <location>
        <begin position="38"/>
        <end position="60"/>
    </location>
</feature>
<dbReference type="EMBL" id="BMPI01000027">
    <property type="protein sequence ID" value="GGM44636.1"/>
    <property type="molecule type" value="Genomic_DNA"/>
</dbReference>
<feature type="transmembrane region" description="Helical" evidence="2">
    <location>
        <begin position="72"/>
        <end position="92"/>
    </location>
</feature>
<feature type="compositionally biased region" description="Basic residues" evidence="1">
    <location>
        <begin position="213"/>
        <end position="227"/>
    </location>
</feature>
<evidence type="ECO:0000313" key="4">
    <source>
        <dbReference type="Proteomes" id="UP000642070"/>
    </source>
</evidence>
<accession>A0A917U0U2</accession>